<dbReference type="Pfam" id="PF14277">
    <property type="entry name" value="DUF4364"/>
    <property type="match status" value="1"/>
</dbReference>
<reference evidence="1 2" key="1">
    <citation type="submission" date="2020-05" db="EMBL/GenBank/DDBJ databases">
        <title>Draft genome of xy-202 and genomic insight in genome of the genus Peptostreptococcus.</title>
        <authorList>
            <person name="Zhang Z."/>
        </authorList>
    </citation>
    <scope>NUCLEOTIDE SEQUENCE [LARGE SCALE GENOMIC DNA]</scope>
    <source>
        <strain evidence="1 2">DSM 27025</strain>
    </source>
</reference>
<sequence>MFENNTDDLILEKLTVLYALNNISDDLTDSQLTQIILGTNVMNYFTLMTLLPKMIESKFITTHKKNDSTLYTITQNGLEVLIYFKNRIPDYFKEKIDEYIKENREELLSHKISYKSNYIRKDENSYIVTLIAIKGGENVMSLNLIMASEEKALNTCHSWNNSIDDKYSLILDILSE</sequence>
<organism evidence="1 2">
    <name type="scientific">Peptostreptococcus canis</name>
    <dbReference type="NCBI Taxonomy" id="1159213"/>
    <lineage>
        <taxon>Bacteria</taxon>
        <taxon>Bacillati</taxon>
        <taxon>Bacillota</taxon>
        <taxon>Clostridia</taxon>
        <taxon>Peptostreptococcales</taxon>
        <taxon>Peptostreptococcaceae</taxon>
        <taxon>Peptostreptococcus</taxon>
    </lineage>
</organism>
<dbReference type="InterPro" id="IPR036388">
    <property type="entry name" value="WH-like_DNA-bd_sf"/>
</dbReference>
<dbReference type="InterPro" id="IPR036390">
    <property type="entry name" value="WH_DNA-bd_sf"/>
</dbReference>
<evidence type="ECO:0000313" key="1">
    <source>
        <dbReference type="EMBL" id="MBC2575388.1"/>
    </source>
</evidence>
<dbReference type="Gene3D" id="1.10.10.10">
    <property type="entry name" value="Winged helix-like DNA-binding domain superfamily/Winged helix DNA-binding domain"/>
    <property type="match status" value="1"/>
</dbReference>
<accession>A0ABR6TJR8</accession>
<gene>
    <name evidence="1" type="ORF">HLB29_01645</name>
</gene>
<keyword evidence="2" id="KW-1185">Reference proteome</keyword>
<protein>
    <submittedName>
        <fullName evidence="1">DUF4364 family protein</fullName>
    </submittedName>
</protein>
<dbReference type="Proteomes" id="UP000713904">
    <property type="component" value="Unassembled WGS sequence"/>
</dbReference>
<dbReference type="EMBL" id="JABGBW010000001">
    <property type="protein sequence ID" value="MBC2575388.1"/>
    <property type="molecule type" value="Genomic_DNA"/>
</dbReference>
<dbReference type="SUPFAM" id="SSF46785">
    <property type="entry name" value="Winged helix' DNA-binding domain"/>
    <property type="match status" value="1"/>
</dbReference>
<name>A0ABR6TJR8_9FIRM</name>
<proteinExistence type="predicted"/>
<dbReference type="InterPro" id="IPR025374">
    <property type="entry name" value="DUF4364"/>
</dbReference>
<comment type="caution">
    <text evidence="1">The sequence shown here is derived from an EMBL/GenBank/DDBJ whole genome shotgun (WGS) entry which is preliminary data.</text>
</comment>
<evidence type="ECO:0000313" key="2">
    <source>
        <dbReference type="Proteomes" id="UP000713904"/>
    </source>
</evidence>
<dbReference type="RefSeq" id="WP_185623419.1">
    <property type="nucleotide sequence ID" value="NZ_JABGBW010000001.1"/>
</dbReference>